<proteinExistence type="predicted"/>
<comment type="caution">
    <text evidence="2">The sequence shown here is derived from an EMBL/GenBank/DDBJ whole genome shotgun (WGS) entry which is preliminary data.</text>
</comment>
<dbReference type="GO" id="GO:0000160">
    <property type="term" value="P:phosphorelay signal transduction system"/>
    <property type="evidence" value="ECO:0007669"/>
    <property type="project" value="InterPro"/>
</dbReference>
<dbReference type="InterPro" id="IPR008207">
    <property type="entry name" value="Sig_transdc_His_kin_Hpt_dom"/>
</dbReference>
<evidence type="ECO:0000259" key="1">
    <source>
        <dbReference type="Pfam" id="PF01627"/>
    </source>
</evidence>
<dbReference type="Proteomes" id="UP000245778">
    <property type="component" value="Unassembled WGS sequence"/>
</dbReference>
<accession>A0A2U1C142</accession>
<dbReference type="RefSeq" id="WP_116722110.1">
    <property type="nucleotide sequence ID" value="NZ_CAMREZ010000005.1"/>
</dbReference>
<reference evidence="2 3" key="1">
    <citation type="submission" date="2018-04" db="EMBL/GenBank/DDBJ databases">
        <title>Genomic Encyclopedia of Type Strains, Phase IV (KMG-IV): sequencing the most valuable type-strain genomes for metagenomic binning, comparative biology and taxonomic classification.</title>
        <authorList>
            <person name="Goeker M."/>
        </authorList>
    </citation>
    <scope>NUCLEOTIDE SEQUENCE [LARGE SCALE GENOMIC DNA]</scope>
    <source>
        <strain evidence="2 3">DSM 26588</strain>
    </source>
</reference>
<evidence type="ECO:0000313" key="2">
    <source>
        <dbReference type="EMBL" id="PVY54623.1"/>
    </source>
</evidence>
<feature type="domain" description="HPt" evidence="1">
    <location>
        <begin position="43"/>
        <end position="110"/>
    </location>
</feature>
<dbReference type="OrthoDB" id="1669200at2"/>
<sequence>MEAWKKEQLTAAGVDVHGALERFMGNEALLERMLQRFTGDANYAQLLAAADKRDTEEALRAAHTLKGMTGNLSMTALCPLFTRQVELLRAGDPDGAYAMLPEITLAYERIVGAIGAIGR</sequence>
<dbReference type="EMBL" id="QEKK01000005">
    <property type="protein sequence ID" value="PVY54623.1"/>
    <property type="molecule type" value="Genomic_DNA"/>
</dbReference>
<protein>
    <submittedName>
        <fullName evidence="2">Hpt domain-containing protein</fullName>
    </submittedName>
</protein>
<dbReference type="Pfam" id="PF01627">
    <property type="entry name" value="Hpt"/>
    <property type="match status" value="1"/>
</dbReference>
<evidence type="ECO:0000313" key="3">
    <source>
        <dbReference type="Proteomes" id="UP000245778"/>
    </source>
</evidence>
<dbReference type="AlphaFoldDB" id="A0A2U1C142"/>
<dbReference type="Gene3D" id="1.20.120.160">
    <property type="entry name" value="HPT domain"/>
    <property type="match status" value="1"/>
</dbReference>
<organism evidence="2 3">
    <name type="scientific">Intestinimonas butyriciproducens</name>
    <dbReference type="NCBI Taxonomy" id="1297617"/>
    <lineage>
        <taxon>Bacteria</taxon>
        <taxon>Bacillati</taxon>
        <taxon>Bacillota</taxon>
        <taxon>Clostridia</taxon>
        <taxon>Eubacteriales</taxon>
        <taxon>Intestinimonas</taxon>
    </lineage>
</organism>
<name>A0A2U1C142_9FIRM</name>
<gene>
    <name evidence="2" type="ORF">C7373_10537</name>
</gene>
<dbReference type="InterPro" id="IPR036641">
    <property type="entry name" value="HPT_dom_sf"/>
</dbReference>
<dbReference type="GeneID" id="93230035"/>
<dbReference type="SUPFAM" id="SSF47226">
    <property type="entry name" value="Histidine-containing phosphotransfer domain, HPT domain"/>
    <property type="match status" value="1"/>
</dbReference>